<sequence length="641" mass="69320">MRTIFLFLASLVVFGAFGGCDGGELKTSFYEGSCPLAEEMVRNITWKHVASNSALPAKLLRMHFHDCFVRGCDGSVLLNSTSNNTAERDAVPNLSLSGFDFIDDVKAQLETTCPGVVSCADILALSARDSVSFQFNRSMWEVLTGRRDGTVSRASEALANIPTPFSNFTTLKQAFANKSLSVMDLVVLSGAHTIGVGHCNFFSNRLYNFTGKGDADPSLNSTYAAFLKTKCQSLSDNTTTVEMDPKSSLSFDTNYYTNLKLNQGLFQSDAALLTNQDTSNIVDELRDSADFFTQFAQSMKRMGAIGVLTGKAGEIRKKCSGCDASILLDSSCDNHAEKDQDLNLSLIVGFDEIDEIKGEVEKECPGIVSGADVLALAARDSVSFKKMKASFLLLLSSLVVFGAIGVCRGGGLKKDFYRDSCPNAEKIERNITWTLTAADPGLAADLLRLHYHDCFVRGCDASLLLDSTPTNQAEKDAGPNLSIEGFDVIDNIKAEIEKVCKGVVSCADIAALAARDAVSFQFNRAIWDVLTGRKDGRVSLASEVIGNLPSPFANFTVLQQSFANKGLDVKDLVNYQNRGLFESDTALLTNKGSSKIVNQLLKLKSKDFLSEFAESVQKMGAIGVLTGNAGEIRNQCRVVNS</sequence>
<comment type="caution">
    <text evidence="1">The sequence shown here is derived from an EMBL/GenBank/DDBJ whole genome shotgun (WGS) entry which is preliminary data.</text>
</comment>
<proteinExistence type="predicted"/>
<dbReference type="EMBL" id="CM056811">
    <property type="protein sequence ID" value="KAJ8636511.1"/>
    <property type="molecule type" value="Genomic_DNA"/>
</dbReference>
<dbReference type="Proteomes" id="UP001234297">
    <property type="component" value="Chromosome 3"/>
</dbReference>
<evidence type="ECO:0000313" key="1">
    <source>
        <dbReference type="EMBL" id="KAJ8636511.1"/>
    </source>
</evidence>
<evidence type="ECO:0000313" key="2">
    <source>
        <dbReference type="Proteomes" id="UP001234297"/>
    </source>
</evidence>
<name>A0ACC2LT12_PERAE</name>
<reference evidence="1 2" key="1">
    <citation type="journal article" date="2022" name="Hortic Res">
        <title>A haplotype resolved chromosomal level avocado genome allows analysis of novel avocado genes.</title>
        <authorList>
            <person name="Nath O."/>
            <person name="Fletcher S.J."/>
            <person name="Hayward A."/>
            <person name="Shaw L.M."/>
            <person name="Masouleh A.K."/>
            <person name="Furtado A."/>
            <person name="Henry R.J."/>
            <person name="Mitter N."/>
        </authorList>
    </citation>
    <scope>NUCLEOTIDE SEQUENCE [LARGE SCALE GENOMIC DNA]</scope>
    <source>
        <strain evidence="2">cv. Hass</strain>
    </source>
</reference>
<organism evidence="1 2">
    <name type="scientific">Persea americana</name>
    <name type="common">Avocado</name>
    <dbReference type="NCBI Taxonomy" id="3435"/>
    <lineage>
        <taxon>Eukaryota</taxon>
        <taxon>Viridiplantae</taxon>
        <taxon>Streptophyta</taxon>
        <taxon>Embryophyta</taxon>
        <taxon>Tracheophyta</taxon>
        <taxon>Spermatophyta</taxon>
        <taxon>Magnoliopsida</taxon>
        <taxon>Magnoliidae</taxon>
        <taxon>Laurales</taxon>
        <taxon>Lauraceae</taxon>
        <taxon>Persea</taxon>
    </lineage>
</organism>
<protein>
    <submittedName>
        <fullName evidence="1">Uncharacterized protein</fullName>
    </submittedName>
</protein>
<gene>
    <name evidence="1" type="ORF">MRB53_010778</name>
</gene>
<keyword evidence="2" id="KW-1185">Reference proteome</keyword>
<accession>A0ACC2LT12</accession>